<feature type="transmembrane region" description="Helical" evidence="6">
    <location>
        <begin position="15"/>
        <end position="40"/>
    </location>
</feature>
<sequence>MGANADITSISPAGLGLVLLAVTLFFAPPTTIIIALRCGIRAKHHVFGTDDTLMLIGWLIEMLKMLFMVVVGVVSKGTYYGLGAKDHIWLFQIFYCCSLVFIKSSICVTLLQIAVKKSHRVVAWTTLGASCISTIIVIIGLLTMCRPIQANWDKSAGTCSPPIVITSLSYLVSAAAVATDWVCAILPGFMLYKTQMKTATKVSISIVLGLGVLASIATIVRLPYIKYYAHPADYVYNVGNITLWSVFESGTGIIAGSLPSLRRLLKNWVNFDSSHGNSSGRAGPFTGQGVSTVTTKAVASSTGRRHKGLLSNSKTERQWEQLDDACSSAKIYVTVDMEMQCLERPPTSFKSRESFGEI</sequence>
<proteinExistence type="inferred from homology"/>
<dbReference type="Proteomes" id="UP000730481">
    <property type="component" value="Unassembled WGS sequence"/>
</dbReference>
<dbReference type="GO" id="GO:0016020">
    <property type="term" value="C:membrane"/>
    <property type="evidence" value="ECO:0007669"/>
    <property type="project" value="UniProtKB-SubCell"/>
</dbReference>
<evidence type="ECO:0000256" key="1">
    <source>
        <dbReference type="ARBA" id="ARBA00004141"/>
    </source>
</evidence>
<evidence type="ECO:0000313" key="9">
    <source>
        <dbReference type="Proteomes" id="UP000730481"/>
    </source>
</evidence>
<dbReference type="EMBL" id="PVQB02000279">
    <property type="protein sequence ID" value="KAF4339554.1"/>
    <property type="molecule type" value="Genomic_DNA"/>
</dbReference>
<feature type="transmembrane region" description="Helical" evidence="6">
    <location>
        <begin position="87"/>
        <end position="114"/>
    </location>
</feature>
<evidence type="ECO:0000259" key="7">
    <source>
        <dbReference type="Pfam" id="PF20684"/>
    </source>
</evidence>
<feature type="transmembrane region" description="Helical" evidence="6">
    <location>
        <begin position="204"/>
        <end position="222"/>
    </location>
</feature>
<dbReference type="OrthoDB" id="9976870at2759"/>
<keyword evidence="3 6" id="KW-1133">Transmembrane helix</keyword>
<dbReference type="AlphaFoldDB" id="A0A9P5DYK5"/>
<dbReference type="PANTHER" id="PTHR33048:SF96">
    <property type="entry name" value="INTEGRAL MEMBRANE PROTEIN"/>
    <property type="match status" value="1"/>
</dbReference>
<keyword evidence="9" id="KW-1185">Reference proteome</keyword>
<organism evidence="8 9">
    <name type="scientific">Fusarium beomiforme</name>
    <dbReference type="NCBI Taxonomy" id="44412"/>
    <lineage>
        <taxon>Eukaryota</taxon>
        <taxon>Fungi</taxon>
        <taxon>Dikarya</taxon>
        <taxon>Ascomycota</taxon>
        <taxon>Pezizomycotina</taxon>
        <taxon>Sordariomycetes</taxon>
        <taxon>Hypocreomycetidae</taxon>
        <taxon>Hypocreales</taxon>
        <taxon>Nectriaceae</taxon>
        <taxon>Fusarium</taxon>
        <taxon>Fusarium burgessii species complex</taxon>
    </lineage>
</organism>
<keyword evidence="4 6" id="KW-0472">Membrane</keyword>
<feature type="transmembrane region" description="Helical" evidence="6">
    <location>
        <begin position="163"/>
        <end position="192"/>
    </location>
</feature>
<dbReference type="InterPro" id="IPR052337">
    <property type="entry name" value="SAT4-like"/>
</dbReference>
<comment type="subcellular location">
    <subcellularLocation>
        <location evidence="1">Membrane</location>
        <topology evidence="1">Multi-pass membrane protein</topology>
    </subcellularLocation>
</comment>
<evidence type="ECO:0000256" key="3">
    <source>
        <dbReference type="ARBA" id="ARBA00022989"/>
    </source>
</evidence>
<protein>
    <recommendedName>
        <fullName evidence="7">Rhodopsin domain-containing protein</fullName>
    </recommendedName>
</protein>
<evidence type="ECO:0000256" key="6">
    <source>
        <dbReference type="SAM" id="Phobius"/>
    </source>
</evidence>
<feature type="transmembrane region" description="Helical" evidence="6">
    <location>
        <begin position="121"/>
        <end position="143"/>
    </location>
</feature>
<feature type="domain" description="Rhodopsin" evidence="7">
    <location>
        <begin position="36"/>
        <end position="266"/>
    </location>
</feature>
<name>A0A9P5DYK5_9HYPO</name>
<accession>A0A9P5DYK5</accession>
<reference evidence="8" key="1">
    <citation type="journal article" date="2017" name="Mycologia">
        <title>Fusarium algeriense, sp. nov., a novel toxigenic crown rot pathogen of durum wheat from Algeria is nested in the Fusarium burgessii species complex.</title>
        <authorList>
            <person name="Laraba I."/>
            <person name="Keddad A."/>
            <person name="Boureghda H."/>
            <person name="Abdallah N."/>
            <person name="Vaughan M.M."/>
            <person name="Proctor R.H."/>
            <person name="Busman M."/>
            <person name="O'Donnell K."/>
        </authorList>
    </citation>
    <scope>NUCLEOTIDE SEQUENCE</scope>
    <source>
        <strain evidence="8">NRRL 25174</strain>
    </source>
</reference>
<feature type="transmembrane region" description="Helical" evidence="6">
    <location>
        <begin position="234"/>
        <end position="258"/>
    </location>
</feature>
<dbReference type="Pfam" id="PF20684">
    <property type="entry name" value="Fung_rhodopsin"/>
    <property type="match status" value="1"/>
</dbReference>
<evidence type="ECO:0000256" key="4">
    <source>
        <dbReference type="ARBA" id="ARBA00023136"/>
    </source>
</evidence>
<reference evidence="8" key="2">
    <citation type="submission" date="2020-02" db="EMBL/GenBank/DDBJ databases">
        <title>Identification and distribution of gene clusters putatively required for synthesis of sphingolipid metabolism inhibitors in phylogenetically diverse species of the filamentous fungus Fusarium.</title>
        <authorList>
            <person name="Kim H.-S."/>
            <person name="Busman M."/>
            <person name="Brown D.W."/>
            <person name="Divon H."/>
            <person name="Uhlig S."/>
            <person name="Proctor R.H."/>
        </authorList>
    </citation>
    <scope>NUCLEOTIDE SEQUENCE</scope>
    <source>
        <strain evidence="8">NRRL 25174</strain>
    </source>
</reference>
<feature type="transmembrane region" description="Helical" evidence="6">
    <location>
        <begin position="52"/>
        <end position="75"/>
    </location>
</feature>
<evidence type="ECO:0000313" key="8">
    <source>
        <dbReference type="EMBL" id="KAF4339554.1"/>
    </source>
</evidence>
<dbReference type="InterPro" id="IPR049326">
    <property type="entry name" value="Rhodopsin_dom_fungi"/>
</dbReference>
<keyword evidence="2 6" id="KW-0812">Transmembrane</keyword>
<gene>
    <name evidence="8" type="ORF">FBEOM_6548</name>
</gene>
<dbReference type="PANTHER" id="PTHR33048">
    <property type="entry name" value="PTH11-LIKE INTEGRAL MEMBRANE PROTEIN (AFU_ORTHOLOGUE AFUA_5G11245)"/>
    <property type="match status" value="1"/>
</dbReference>
<evidence type="ECO:0000256" key="5">
    <source>
        <dbReference type="ARBA" id="ARBA00038359"/>
    </source>
</evidence>
<comment type="similarity">
    <text evidence="5">Belongs to the SAT4 family.</text>
</comment>
<evidence type="ECO:0000256" key="2">
    <source>
        <dbReference type="ARBA" id="ARBA00022692"/>
    </source>
</evidence>
<comment type="caution">
    <text evidence="8">The sequence shown here is derived from an EMBL/GenBank/DDBJ whole genome shotgun (WGS) entry which is preliminary data.</text>
</comment>